<evidence type="ECO:0000313" key="1">
    <source>
        <dbReference type="EMBL" id="KAG6015491.1"/>
    </source>
</evidence>
<sequence>MTAWCGLRPALTRVGHARQSGPLGRQPRQQMADGRWQMATPQRCLWARMRDDATPCADELDELETVTKPWWRGLVKPAGGEGGLWKPMRARAVPDIGGSRFRVI</sequence>
<dbReference type="AlphaFoldDB" id="A0A9P7NGI9"/>
<organism evidence="1 2">
    <name type="scientific">Claviceps pusilla</name>
    <dbReference type="NCBI Taxonomy" id="123648"/>
    <lineage>
        <taxon>Eukaryota</taxon>
        <taxon>Fungi</taxon>
        <taxon>Dikarya</taxon>
        <taxon>Ascomycota</taxon>
        <taxon>Pezizomycotina</taxon>
        <taxon>Sordariomycetes</taxon>
        <taxon>Hypocreomycetidae</taxon>
        <taxon>Hypocreales</taxon>
        <taxon>Clavicipitaceae</taxon>
        <taxon>Claviceps</taxon>
    </lineage>
</organism>
<evidence type="ECO:0000313" key="2">
    <source>
        <dbReference type="Proteomes" id="UP000748025"/>
    </source>
</evidence>
<comment type="caution">
    <text evidence="1">The sequence shown here is derived from an EMBL/GenBank/DDBJ whole genome shotgun (WGS) entry which is preliminary data.</text>
</comment>
<dbReference type="Proteomes" id="UP000748025">
    <property type="component" value="Unassembled WGS sequence"/>
</dbReference>
<keyword evidence="2" id="KW-1185">Reference proteome</keyword>
<dbReference type="EMBL" id="SRPW01000339">
    <property type="protein sequence ID" value="KAG6015491.1"/>
    <property type="molecule type" value="Genomic_DNA"/>
</dbReference>
<protein>
    <submittedName>
        <fullName evidence="1">Uncharacterized protein</fullName>
    </submittedName>
</protein>
<accession>A0A9P7NGI9</accession>
<name>A0A9P7NGI9_9HYPO</name>
<reference evidence="1" key="1">
    <citation type="journal article" date="2020" name="bioRxiv">
        <title>Whole genome comparisons of ergot fungi reveals the divergence and evolution of species within the genus Claviceps are the result of varying mechanisms driving genome evolution and host range expansion.</title>
        <authorList>
            <person name="Wyka S.A."/>
            <person name="Mondo S.J."/>
            <person name="Liu M."/>
            <person name="Dettman J."/>
            <person name="Nalam V."/>
            <person name="Broders K.D."/>
        </authorList>
    </citation>
    <scope>NUCLEOTIDE SEQUENCE</scope>
    <source>
        <strain evidence="1">CCC 602</strain>
    </source>
</reference>
<proteinExistence type="predicted"/>
<gene>
    <name evidence="1" type="ORF">E4U43_005197</name>
</gene>